<evidence type="ECO:0000313" key="3">
    <source>
        <dbReference type="Proteomes" id="UP001396334"/>
    </source>
</evidence>
<evidence type="ECO:0000313" key="2">
    <source>
        <dbReference type="EMBL" id="KAK9008571.1"/>
    </source>
</evidence>
<dbReference type="Proteomes" id="UP001396334">
    <property type="component" value="Unassembled WGS sequence"/>
</dbReference>
<feature type="region of interest" description="Disordered" evidence="1">
    <location>
        <begin position="85"/>
        <end position="115"/>
    </location>
</feature>
<keyword evidence="3" id="KW-1185">Reference proteome</keyword>
<proteinExistence type="predicted"/>
<comment type="caution">
    <text evidence="2">The sequence shown here is derived from an EMBL/GenBank/DDBJ whole genome shotgun (WGS) entry which is preliminary data.</text>
</comment>
<feature type="compositionally biased region" description="Basic and acidic residues" evidence="1">
    <location>
        <begin position="89"/>
        <end position="104"/>
    </location>
</feature>
<evidence type="ECO:0000256" key="1">
    <source>
        <dbReference type="SAM" id="MobiDB-lite"/>
    </source>
</evidence>
<protein>
    <submittedName>
        <fullName evidence="2">Uncharacterized protein</fullName>
    </submittedName>
</protein>
<accession>A0ABR2R736</accession>
<gene>
    <name evidence="2" type="ORF">V6N11_075460</name>
</gene>
<name>A0ABR2R736_9ROSI</name>
<reference evidence="2 3" key="1">
    <citation type="journal article" date="2024" name="G3 (Bethesda)">
        <title>Genome assembly of Hibiscus sabdariffa L. provides insights into metabolisms of medicinal natural products.</title>
        <authorList>
            <person name="Kim T."/>
        </authorList>
    </citation>
    <scope>NUCLEOTIDE SEQUENCE [LARGE SCALE GENOMIC DNA]</scope>
    <source>
        <strain evidence="2">TK-2024</strain>
        <tissue evidence="2">Old leaves</tissue>
    </source>
</reference>
<dbReference type="EMBL" id="JBBPBN010000026">
    <property type="protein sequence ID" value="KAK9008571.1"/>
    <property type="molecule type" value="Genomic_DNA"/>
</dbReference>
<organism evidence="2 3">
    <name type="scientific">Hibiscus sabdariffa</name>
    <name type="common">roselle</name>
    <dbReference type="NCBI Taxonomy" id="183260"/>
    <lineage>
        <taxon>Eukaryota</taxon>
        <taxon>Viridiplantae</taxon>
        <taxon>Streptophyta</taxon>
        <taxon>Embryophyta</taxon>
        <taxon>Tracheophyta</taxon>
        <taxon>Spermatophyta</taxon>
        <taxon>Magnoliopsida</taxon>
        <taxon>eudicotyledons</taxon>
        <taxon>Gunneridae</taxon>
        <taxon>Pentapetalae</taxon>
        <taxon>rosids</taxon>
        <taxon>malvids</taxon>
        <taxon>Malvales</taxon>
        <taxon>Malvaceae</taxon>
        <taxon>Malvoideae</taxon>
        <taxon>Hibiscus</taxon>
    </lineage>
</organism>
<sequence>MANFSKQNQEVVQVNARVSGISALTAPLNGLNGGKPPELVGSVVVPSRLERLTNPVNEEDQQTVERSHGESDEVMDIGVEEILATPKNGLRDGVGDNGNGEKGDLQQGGDTHAKPSFRDMLVGRSLDAHSALLYLN</sequence>